<protein>
    <recommendedName>
        <fullName evidence="2">Small acidic protein</fullName>
    </recommendedName>
</protein>
<evidence type="ECO:0000256" key="1">
    <source>
        <dbReference type="ARBA" id="ARBA00006502"/>
    </source>
</evidence>
<dbReference type="Proteomes" id="UP000593567">
    <property type="component" value="Unassembled WGS sequence"/>
</dbReference>
<dbReference type="InterPro" id="IPR028124">
    <property type="entry name" value="SMAP_dom"/>
</dbReference>
<comment type="caution">
    <text evidence="5">The sequence shown here is derived from an EMBL/GenBank/DDBJ whole genome shotgun (WGS) entry which is preliminary data.</text>
</comment>
<dbReference type="PANTHER" id="PTHR22175:SF0">
    <property type="entry name" value="SMALL ACIDIC PROTEIN"/>
    <property type="match status" value="1"/>
</dbReference>
<evidence type="ECO:0000256" key="3">
    <source>
        <dbReference type="SAM" id="MobiDB-lite"/>
    </source>
</evidence>
<dbReference type="EMBL" id="VXIV02003353">
    <property type="protein sequence ID" value="KAF6017878.1"/>
    <property type="molecule type" value="Genomic_DNA"/>
</dbReference>
<organism evidence="5 6">
    <name type="scientific">Bugula neritina</name>
    <name type="common">Brown bryozoan</name>
    <name type="synonym">Sertularia neritina</name>
    <dbReference type="NCBI Taxonomy" id="10212"/>
    <lineage>
        <taxon>Eukaryota</taxon>
        <taxon>Metazoa</taxon>
        <taxon>Spiralia</taxon>
        <taxon>Lophotrochozoa</taxon>
        <taxon>Bryozoa</taxon>
        <taxon>Gymnolaemata</taxon>
        <taxon>Cheilostomatida</taxon>
        <taxon>Flustrina</taxon>
        <taxon>Buguloidea</taxon>
        <taxon>Bugulidae</taxon>
        <taxon>Bugula</taxon>
    </lineage>
</organism>
<dbReference type="Pfam" id="PF15477">
    <property type="entry name" value="SMAP"/>
    <property type="match status" value="1"/>
</dbReference>
<feature type="region of interest" description="Disordered" evidence="3">
    <location>
        <begin position="126"/>
        <end position="206"/>
    </location>
</feature>
<feature type="domain" description="Small acidic protein-like" evidence="4">
    <location>
        <begin position="49"/>
        <end position="122"/>
    </location>
</feature>
<accession>A0A7J7IXC6</accession>
<evidence type="ECO:0000256" key="2">
    <source>
        <dbReference type="ARBA" id="ARBA00016161"/>
    </source>
</evidence>
<feature type="region of interest" description="Disordered" evidence="3">
    <location>
        <begin position="1"/>
        <end position="103"/>
    </location>
</feature>
<feature type="compositionally biased region" description="Polar residues" evidence="3">
    <location>
        <begin position="37"/>
        <end position="50"/>
    </location>
</feature>
<dbReference type="AlphaFoldDB" id="A0A7J7IXC6"/>
<feature type="compositionally biased region" description="Basic and acidic residues" evidence="3">
    <location>
        <begin position="135"/>
        <end position="179"/>
    </location>
</feature>
<reference evidence="5" key="1">
    <citation type="submission" date="2020-06" db="EMBL/GenBank/DDBJ databases">
        <title>Draft genome of Bugula neritina, a colonial animal packing powerful symbionts and potential medicines.</title>
        <authorList>
            <person name="Rayko M."/>
        </authorList>
    </citation>
    <scope>NUCLEOTIDE SEQUENCE [LARGE SCALE GENOMIC DNA]</scope>
    <source>
        <strain evidence="5">Kwan_BN1</strain>
    </source>
</reference>
<name>A0A7J7IXC6_BUGNE</name>
<comment type="similarity">
    <text evidence="1">Belongs to the SMAP family.</text>
</comment>
<evidence type="ECO:0000259" key="4">
    <source>
        <dbReference type="Pfam" id="PF15477"/>
    </source>
</evidence>
<evidence type="ECO:0000313" key="5">
    <source>
        <dbReference type="EMBL" id="KAF6017878.1"/>
    </source>
</evidence>
<dbReference type="InterPro" id="IPR026714">
    <property type="entry name" value="SMAP"/>
</dbReference>
<dbReference type="PANTHER" id="PTHR22175">
    <property type="entry name" value="SMALL ACIDIC PROTEIN-RELATED"/>
    <property type="match status" value="1"/>
</dbReference>
<sequence>MMSGSGECEPSNKVSATHPVNEEDSTNKTPEKEDADSTNTPAIKSANSWEQADLGDKSRKDKFLKLMGATKAEHKGKIVIGDHAPSHKREDPEKLNQDLEDQFQHSLDHKLQFGYKSHVGLGFTKTEETATTDGSTDKKDVSSSENETKTDEAGKIRDTATDQDDSKDKETKVSPEKRVAPTSVDEQASVPKKKSMMMNFVKASNS</sequence>
<evidence type="ECO:0000313" key="6">
    <source>
        <dbReference type="Proteomes" id="UP000593567"/>
    </source>
</evidence>
<proteinExistence type="inferred from homology"/>
<gene>
    <name evidence="5" type="ORF">EB796_023817</name>
</gene>
<keyword evidence="6" id="KW-1185">Reference proteome</keyword>
<feature type="compositionally biased region" description="Basic and acidic residues" evidence="3">
    <location>
        <begin position="84"/>
        <end position="103"/>
    </location>
</feature>
<dbReference type="OrthoDB" id="10066125at2759"/>
<feature type="compositionally biased region" description="Basic and acidic residues" evidence="3">
    <location>
        <begin position="54"/>
        <end position="64"/>
    </location>
</feature>